<feature type="chain" id="PRO_5045966672" evidence="1">
    <location>
        <begin position="25"/>
        <end position="563"/>
    </location>
</feature>
<dbReference type="RefSeq" id="WP_253760875.1">
    <property type="nucleotide sequence ID" value="NZ_JAMZDZ010000001.1"/>
</dbReference>
<feature type="signal peptide" evidence="1">
    <location>
        <begin position="1"/>
        <end position="24"/>
    </location>
</feature>
<dbReference type="SUPFAM" id="SSF53850">
    <property type="entry name" value="Periplasmic binding protein-like II"/>
    <property type="match status" value="1"/>
</dbReference>
<dbReference type="PANTHER" id="PTHR30290:SF83">
    <property type="entry name" value="ABC TRANSPORTER SUBSTRATE-BINDING PROTEIN"/>
    <property type="match status" value="1"/>
</dbReference>
<dbReference type="InterPro" id="IPR030678">
    <property type="entry name" value="Peptide/Ni-bd"/>
</dbReference>
<evidence type="ECO:0000256" key="1">
    <source>
        <dbReference type="SAM" id="SignalP"/>
    </source>
</evidence>
<organism evidence="3 4">
    <name type="scientific">Hamadaea flava</name>
    <dbReference type="NCBI Taxonomy" id="1742688"/>
    <lineage>
        <taxon>Bacteria</taxon>
        <taxon>Bacillati</taxon>
        <taxon>Actinomycetota</taxon>
        <taxon>Actinomycetes</taxon>
        <taxon>Micromonosporales</taxon>
        <taxon>Micromonosporaceae</taxon>
        <taxon>Hamadaea</taxon>
    </lineage>
</organism>
<dbReference type="PANTHER" id="PTHR30290">
    <property type="entry name" value="PERIPLASMIC BINDING COMPONENT OF ABC TRANSPORTER"/>
    <property type="match status" value="1"/>
</dbReference>
<name>A0ABV8LSU4_9ACTN</name>
<sequence length="563" mass="59349">MRRFLALALVATGLVVSHSTPAAAATPEIVLDFAGTTPTPAPAVAGARTGGQVTWLQDAPPAHLDPQQIYDVIELSTQLFHRTLTGYLEDPAGGPTRLVGDLATNAGEAGDGGRVWTYHLRPGIAFSDGSPITSHDIAYGIARSFSEQGAFGPHYLQSALDPSGSYPGPYAGSPVPPGISLPDDRTLVFTFAQPHPELPYLVAFPTTTPVPAAQDTRADYDRTFLATGPYRRIAEVPGVSLTLGRNPAWDPASDPLRHQYADTVHIEWTVDRAAQTQRLLAGTGTDAAAIMTANVAADQIPVVQGDATLSTRTLAGPTGLAKYLSINTRRITDVSVRKALNWAFDRGALLQAQGGTAVGTPLTTVLSPTMPGWLGYDAYPSAGHGNVSQAKQLLHGRKPTLTYCYPDTPDDATGAAVVRTGLQRAGFRITPTPLNAGDYWGLIGATDSTCDLMYSAWVADFPDPQSTLGTLLHGGSLAAGWSVNFAKFDEPCVNARLDELAAMTDRAAAAPLYGRLDHDIMSRYAPLIPTVSASAFLLRGPGLGGVFLSPTSGRPNLTAAYVR</sequence>
<dbReference type="InterPro" id="IPR039424">
    <property type="entry name" value="SBP_5"/>
</dbReference>
<dbReference type="PIRSF" id="PIRSF002741">
    <property type="entry name" value="MppA"/>
    <property type="match status" value="1"/>
</dbReference>
<dbReference type="EMBL" id="JBHSAY010000010">
    <property type="protein sequence ID" value="MFC4133325.1"/>
    <property type="molecule type" value="Genomic_DNA"/>
</dbReference>
<gene>
    <name evidence="3" type="ORF">ACFOZ4_22170</name>
</gene>
<reference evidence="4" key="1">
    <citation type="journal article" date="2019" name="Int. J. Syst. Evol. Microbiol.">
        <title>The Global Catalogue of Microorganisms (GCM) 10K type strain sequencing project: providing services to taxonomists for standard genome sequencing and annotation.</title>
        <authorList>
            <consortium name="The Broad Institute Genomics Platform"/>
            <consortium name="The Broad Institute Genome Sequencing Center for Infectious Disease"/>
            <person name="Wu L."/>
            <person name="Ma J."/>
        </authorList>
    </citation>
    <scope>NUCLEOTIDE SEQUENCE [LARGE SCALE GENOMIC DNA]</scope>
    <source>
        <strain evidence="4">CGMCC 4.7289</strain>
    </source>
</reference>
<dbReference type="CDD" id="cd08506">
    <property type="entry name" value="PBP2_clavulanate_OppA2"/>
    <property type="match status" value="1"/>
</dbReference>
<feature type="domain" description="Solute-binding protein family 5" evidence="2">
    <location>
        <begin position="98"/>
        <end position="475"/>
    </location>
</feature>
<protein>
    <submittedName>
        <fullName evidence="3">ABC transporter substrate-binding protein</fullName>
    </submittedName>
</protein>
<dbReference type="Gene3D" id="3.40.190.10">
    <property type="entry name" value="Periplasmic binding protein-like II"/>
    <property type="match status" value="1"/>
</dbReference>
<accession>A0ABV8LSU4</accession>
<evidence type="ECO:0000313" key="3">
    <source>
        <dbReference type="EMBL" id="MFC4133325.1"/>
    </source>
</evidence>
<evidence type="ECO:0000259" key="2">
    <source>
        <dbReference type="Pfam" id="PF00496"/>
    </source>
</evidence>
<dbReference type="InterPro" id="IPR000914">
    <property type="entry name" value="SBP_5_dom"/>
</dbReference>
<keyword evidence="4" id="KW-1185">Reference proteome</keyword>
<proteinExistence type="predicted"/>
<comment type="caution">
    <text evidence="3">The sequence shown here is derived from an EMBL/GenBank/DDBJ whole genome shotgun (WGS) entry which is preliminary data.</text>
</comment>
<evidence type="ECO:0000313" key="4">
    <source>
        <dbReference type="Proteomes" id="UP001595816"/>
    </source>
</evidence>
<dbReference type="Pfam" id="PF00496">
    <property type="entry name" value="SBP_bac_5"/>
    <property type="match status" value="1"/>
</dbReference>
<dbReference type="Proteomes" id="UP001595816">
    <property type="component" value="Unassembled WGS sequence"/>
</dbReference>
<keyword evidence="1" id="KW-0732">Signal</keyword>
<dbReference type="Gene3D" id="3.10.105.10">
    <property type="entry name" value="Dipeptide-binding Protein, Domain 3"/>
    <property type="match status" value="1"/>
</dbReference>